<evidence type="ECO:0000256" key="1">
    <source>
        <dbReference type="ARBA" id="ARBA00004236"/>
    </source>
</evidence>
<dbReference type="Pfam" id="PF13190">
    <property type="entry name" value="PDGLE"/>
    <property type="match status" value="1"/>
</dbReference>
<dbReference type="EMBL" id="FOQG01000014">
    <property type="protein sequence ID" value="SFI88865.1"/>
    <property type="molecule type" value="Genomic_DNA"/>
</dbReference>
<evidence type="ECO:0000256" key="2">
    <source>
        <dbReference type="ARBA" id="ARBA00022475"/>
    </source>
</evidence>
<keyword evidence="5 6" id="KW-0472">Membrane</keyword>
<evidence type="ECO:0000256" key="3">
    <source>
        <dbReference type="ARBA" id="ARBA00022692"/>
    </source>
</evidence>
<dbReference type="Proteomes" id="UP000198649">
    <property type="component" value="Unassembled WGS sequence"/>
</dbReference>
<gene>
    <name evidence="8" type="ORF">SAMN05216561_114106</name>
</gene>
<keyword evidence="4 6" id="KW-1133">Transmembrane helix</keyword>
<name>A0A1I3LWH9_9ACTN</name>
<proteinExistence type="predicted"/>
<sequence>MRTGMRTRTFVITGLLVALLVAGFGSYYASSHPDGLQYVADRTGFGDSAKDSPTSDSPFANYDTAGVDDERLGGGLAGVIGVLLTLVIAGGVAYAVRRRTPAEAEH</sequence>
<organism evidence="8 9">
    <name type="scientific">Nocardioides psychrotolerans</name>
    <dbReference type="NCBI Taxonomy" id="1005945"/>
    <lineage>
        <taxon>Bacteria</taxon>
        <taxon>Bacillati</taxon>
        <taxon>Actinomycetota</taxon>
        <taxon>Actinomycetes</taxon>
        <taxon>Propionibacteriales</taxon>
        <taxon>Nocardioidaceae</taxon>
        <taxon>Nocardioides</taxon>
    </lineage>
</organism>
<keyword evidence="9" id="KW-1185">Reference proteome</keyword>
<feature type="domain" description="PDGLE" evidence="7">
    <location>
        <begin position="8"/>
        <end position="98"/>
    </location>
</feature>
<keyword evidence="2" id="KW-1003">Cell membrane</keyword>
<dbReference type="GO" id="GO:0005886">
    <property type="term" value="C:plasma membrane"/>
    <property type="evidence" value="ECO:0007669"/>
    <property type="project" value="UniProtKB-SubCell"/>
</dbReference>
<dbReference type="InterPro" id="IPR025937">
    <property type="entry name" value="PDGLE_dom"/>
</dbReference>
<accession>A0A1I3LWH9</accession>
<feature type="transmembrane region" description="Helical" evidence="6">
    <location>
        <begin position="76"/>
        <end position="96"/>
    </location>
</feature>
<evidence type="ECO:0000256" key="5">
    <source>
        <dbReference type="ARBA" id="ARBA00023136"/>
    </source>
</evidence>
<evidence type="ECO:0000313" key="8">
    <source>
        <dbReference type="EMBL" id="SFI88865.1"/>
    </source>
</evidence>
<evidence type="ECO:0000256" key="4">
    <source>
        <dbReference type="ARBA" id="ARBA00022989"/>
    </source>
</evidence>
<dbReference type="AlphaFoldDB" id="A0A1I3LWH9"/>
<reference evidence="8 9" key="1">
    <citation type="submission" date="2016-10" db="EMBL/GenBank/DDBJ databases">
        <authorList>
            <person name="de Groot N.N."/>
        </authorList>
    </citation>
    <scope>NUCLEOTIDE SEQUENCE [LARGE SCALE GENOMIC DNA]</scope>
    <source>
        <strain evidence="8 9">CGMCC 1.11156</strain>
    </source>
</reference>
<dbReference type="STRING" id="1005945.SAMN05216561_114106"/>
<evidence type="ECO:0000313" key="9">
    <source>
        <dbReference type="Proteomes" id="UP000198649"/>
    </source>
</evidence>
<comment type="subcellular location">
    <subcellularLocation>
        <location evidence="1">Cell membrane</location>
    </subcellularLocation>
</comment>
<keyword evidence="3 6" id="KW-0812">Transmembrane</keyword>
<protein>
    <submittedName>
        <fullName evidence="8">Cobalt/nickel transport system permease protein/cobalt/nickel transport protein</fullName>
    </submittedName>
</protein>
<evidence type="ECO:0000256" key="6">
    <source>
        <dbReference type="SAM" id="Phobius"/>
    </source>
</evidence>
<evidence type="ECO:0000259" key="7">
    <source>
        <dbReference type="Pfam" id="PF13190"/>
    </source>
</evidence>